<dbReference type="EMBL" id="OD568800">
    <property type="protein sequence ID" value="CAD7447358.1"/>
    <property type="molecule type" value="Genomic_DNA"/>
</dbReference>
<evidence type="ECO:0000256" key="3">
    <source>
        <dbReference type="ARBA" id="ARBA00022679"/>
    </source>
</evidence>
<dbReference type="UniPathway" id="UPA00113">
    <property type="reaction ID" value="UER00529"/>
</dbReference>
<evidence type="ECO:0000256" key="6">
    <source>
        <dbReference type="RuleBase" id="RU365086"/>
    </source>
</evidence>
<dbReference type="Gene3D" id="3.40.630.30">
    <property type="match status" value="1"/>
</dbReference>
<evidence type="ECO:0000259" key="7">
    <source>
        <dbReference type="PROSITE" id="PS51186"/>
    </source>
</evidence>
<sequence length="202" mass="22799">MGKRGSKFSVKDEPLFNPELLKRLNFSHVSKVFNPPISATHPGESLVVRPLCRGDYDRGYLKLLSQLTKVGHVSREQFYKRFSSMKACPDTYYVTVVEDTRTNEIVAAASLIIEQKFIHDCAVRGRLEDVVVNGELRGKQLGKLIVMTVTLLAKELNCYKMTLDCKDKLIPFYITLGYLNEPGNANSMTVRFDSSPVFTAKL</sequence>
<dbReference type="PANTHER" id="PTHR13355:SF11">
    <property type="entry name" value="GLUCOSAMINE 6-PHOSPHATE N-ACETYLTRANSFERASE"/>
    <property type="match status" value="1"/>
</dbReference>
<dbReference type="FunFam" id="3.40.630.30:FF:000043">
    <property type="entry name" value="Glucosamine 6-phosphate N-acetyltransferase"/>
    <property type="match status" value="1"/>
</dbReference>
<evidence type="ECO:0000256" key="4">
    <source>
        <dbReference type="ARBA" id="ARBA00023315"/>
    </source>
</evidence>
<protein>
    <recommendedName>
        <fullName evidence="6">Glucosamine 6-phosphate N-acetyltransferase</fullName>
        <ecNumber evidence="6">2.3.1.4</ecNumber>
    </recommendedName>
</protein>
<evidence type="ECO:0000256" key="5">
    <source>
        <dbReference type="ARBA" id="ARBA00048964"/>
    </source>
</evidence>
<evidence type="ECO:0000256" key="1">
    <source>
        <dbReference type="ARBA" id="ARBA00004832"/>
    </source>
</evidence>
<dbReference type="InterPro" id="IPR000182">
    <property type="entry name" value="GNAT_dom"/>
</dbReference>
<gene>
    <name evidence="8" type="ORF">TBIB3V08_LOCUS9674</name>
</gene>
<feature type="domain" description="N-acetyltransferase" evidence="7">
    <location>
        <begin position="46"/>
        <end position="202"/>
    </location>
</feature>
<organism evidence="8">
    <name type="scientific">Timema bartmani</name>
    <dbReference type="NCBI Taxonomy" id="61472"/>
    <lineage>
        <taxon>Eukaryota</taxon>
        <taxon>Metazoa</taxon>
        <taxon>Ecdysozoa</taxon>
        <taxon>Arthropoda</taxon>
        <taxon>Hexapoda</taxon>
        <taxon>Insecta</taxon>
        <taxon>Pterygota</taxon>
        <taxon>Neoptera</taxon>
        <taxon>Polyneoptera</taxon>
        <taxon>Phasmatodea</taxon>
        <taxon>Timematodea</taxon>
        <taxon>Timematoidea</taxon>
        <taxon>Timematidae</taxon>
        <taxon>Timema</taxon>
    </lineage>
</organism>
<dbReference type="PANTHER" id="PTHR13355">
    <property type="entry name" value="GLUCOSAMINE 6-PHOSPHATE N-ACETYLTRANSFERASE"/>
    <property type="match status" value="1"/>
</dbReference>
<dbReference type="PROSITE" id="PS51186">
    <property type="entry name" value="GNAT"/>
    <property type="match status" value="1"/>
</dbReference>
<proteinExistence type="inferred from homology"/>
<evidence type="ECO:0000256" key="2">
    <source>
        <dbReference type="ARBA" id="ARBA00006048"/>
    </source>
</evidence>
<comment type="similarity">
    <text evidence="2 6">Belongs to the acetyltransferase family. GNA1 subfamily.</text>
</comment>
<dbReference type="SUPFAM" id="SSF55729">
    <property type="entry name" value="Acyl-CoA N-acyltransferases (Nat)"/>
    <property type="match status" value="1"/>
</dbReference>
<evidence type="ECO:0000313" key="8">
    <source>
        <dbReference type="EMBL" id="CAD7447358.1"/>
    </source>
</evidence>
<dbReference type="GO" id="GO:0004343">
    <property type="term" value="F:glucosamine 6-phosphate N-acetyltransferase activity"/>
    <property type="evidence" value="ECO:0007669"/>
    <property type="project" value="UniProtKB-UniRule"/>
</dbReference>
<accession>A0A7R9F5H5</accession>
<keyword evidence="4 6" id="KW-0012">Acyltransferase</keyword>
<dbReference type="InterPro" id="IPR016181">
    <property type="entry name" value="Acyl_CoA_acyltransferase"/>
</dbReference>
<name>A0A7R9F5H5_9NEOP</name>
<dbReference type="GO" id="GO:0006048">
    <property type="term" value="P:UDP-N-acetylglucosamine biosynthetic process"/>
    <property type="evidence" value="ECO:0007669"/>
    <property type="project" value="UniProtKB-UniRule"/>
</dbReference>
<comment type="pathway">
    <text evidence="1 6">Nucleotide-sugar biosynthesis; UDP-N-acetyl-alpha-D-glucosamine biosynthesis; N-acetyl-alpha-D-glucosamine 1-phosphate from alpha-D-glucosamine 6-phosphate (route I): step 1/2.</text>
</comment>
<dbReference type="InterPro" id="IPR039143">
    <property type="entry name" value="GNPNAT1-like"/>
</dbReference>
<dbReference type="Pfam" id="PF00583">
    <property type="entry name" value="Acetyltransf_1"/>
    <property type="match status" value="1"/>
</dbReference>
<dbReference type="EC" id="2.3.1.4" evidence="6"/>
<dbReference type="AlphaFoldDB" id="A0A7R9F5H5"/>
<reference evidence="8" key="1">
    <citation type="submission" date="2020-11" db="EMBL/GenBank/DDBJ databases">
        <authorList>
            <person name="Tran Van P."/>
        </authorList>
    </citation>
    <scope>NUCLEOTIDE SEQUENCE</scope>
</reference>
<dbReference type="CDD" id="cd04301">
    <property type="entry name" value="NAT_SF"/>
    <property type="match status" value="1"/>
</dbReference>
<comment type="catalytic activity">
    <reaction evidence="5 6">
        <text>D-glucosamine 6-phosphate + acetyl-CoA = N-acetyl-D-glucosamine 6-phosphate + CoA + H(+)</text>
        <dbReference type="Rhea" id="RHEA:10292"/>
        <dbReference type="ChEBI" id="CHEBI:15378"/>
        <dbReference type="ChEBI" id="CHEBI:57287"/>
        <dbReference type="ChEBI" id="CHEBI:57288"/>
        <dbReference type="ChEBI" id="CHEBI:57513"/>
        <dbReference type="ChEBI" id="CHEBI:58725"/>
        <dbReference type="EC" id="2.3.1.4"/>
    </reaction>
</comment>
<keyword evidence="3 6" id="KW-0808">Transferase</keyword>